<reference evidence="1 2" key="1">
    <citation type="submission" date="2015-08" db="EMBL/GenBank/DDBJ databases">
        <title>Investigation of the bacterial diversity of lava forest soil.</title>
        <authorList>
            <person name="Lee J.S."/>
        </authorList>
    </citation>
    <scope>NUCLEOTIDE SEQUENCE [LARGE SCALE GENOMIC DNA]</scope>
    <source>
        <strain evidence="1 2">GJW-30</strain>
    </source>
</reference>
<dbReference type="AlphaFoldDB" id="A0A0S3PNQ0"/>
<dbReference type="OrthoDB" id="9789109at2"/>
<keyword evidence="2" id="KW-1185">Reference proteome</keyword>
<evidence type="ECO:0008006" key="3">
    <source>
        <dbReference type="Google" id="ProtNLM"/>
    </source>
</evidence>
<organism evidence="1 2">
    <name type="scientific">Variibacter gotjawalensis</name>
    <dbReference type="NCBI Taxonomy" id="1333996"/>
    <lineage>
        <taxon>Bacteria</taxon>
        <taxon>Pseudomonadati</taxon>
        <taxon>Pseudomonadota</taxon>
        <taxon>Alphaproteobacteria</taxon>
        <taxon>Hyphomicrobiales</taxon>
        <taxon>Nitrobacteraceae</taxon>
        <taxon>Variibacter</taxon>
    </lineage>
</organism>
<dbReference type="RefSeq" id="WP_096350342.1">
    <property type="nucleotide sequence ID" value="NZ_AP014946.1"/>
</dbReference>
<dbReference type="PANTHER" id="PTHR39337">
    <property type="entry name" value="BLR5642 PROTEIN"/>
    <property type="match status" value="1"/>
</dbReference>
<dbReference type="Proteomes" id="UP000236884">
    <property type="component" value="Chromosome"/>
</dbReference>
<dbReference type="PANTHER" id="PTHR39337:SF1">
    <property type="entry name" value="BLR5642 PROTEIN"/>
    <property type="match status" value="1"/>
</dbReference>
<dbReference type="KEGG" id="vgo:GJW-30_1_00051"/>
<dbReference type="EMBL" id="AP014946">
    <property type="protein sequence ID" value="BAT57545.1"/>
    <property type="molecule type" value="Genomic_DNA"/>
</dbReference>
<gene>
    <name evidence="1" type="ORF">GJW-30_1_00051</name>
</gene>
<accession>A0A0S3PNQ0</accession>
<evidence type="ECO:0000313" key="1">
    <source>
        <dbReference type="EMBL" id="BAT57545.1"/>
    </source>
</evidence>
<proteinExistence type="predicted"/>
<name>A0A0S3PNQ0_9BRAD</name>
<protein>
    <recommendedName>
        <fullName evidence="3">DUF488 domain-containing protein</fullName>
    </recommendedName>
</protein>
<dbReference type="InterPro" id="IPR007438">
    <property type="entry name" value="DUF488"/>
</dbReference>
<sequence length="196" mass="21451">MKQLQNDPSSQEDVAEISLFGLGHSNASLSHFVSLLEAHAITVVVDVRSSPRSRFAHFSGTALSRSLAKVSISYAWLGDKLGGRFSPTLTYADVERSDVFATGIAEVLSAARGSRVALMCSEHDACTCHRALLIGRHLKFAGTQMTHITRTGETETQQELEQRLMRMHPAPPLDATDPVASAYAMQERKLFGRKQP</sequence>
<dbReference type="Pfam" id="PF04343">
    <property type="entry name" value="DUF488"/>
    <property type="match status" value="1"/>
</dbReference>
<evidence type="ECO:0000313" key="2">
    <source>
        <dbReference type="Proteomes" id="UP000236884"/>
    </source>
</evidence>